<dbReference type="Pfam" id="PF07042">
    <property type="entry name" value="TrfA"/>
    <property type="match status" value="1"/>
</dbReference>
<accession>A0ABV4UDF6</accession>
<gene>
    <name evidence="1" type="primary">trfA</name>
    <name evidence="1" type="ORF">ABCS64_02715</name>
</gene>
<protein>
    <submittedName>
        <fullName evidence="1">Plasmid replication initiator TrfA</fullName>
    </submittedName>
</protein>
<dbReference type="Proteomes" id="UP001574673">
    <property type="component" value="Unassembled WGS sequence"/>
</dbReference>
<dbReference type="InterPro" id="IPR010751">
    <property type="entry name" value="TrfA"/>
</dbReference>
<proteinExistence type="predicted"/>
<reference evidence="2" key="1">
    <citation type="submission" date="2024-06" db="EMBL/GenBank/DDBJ databases">
        <title>Radixoralia hellwigii gen. nov., sp nov., isolated from a root canal in the human oral cavity.</title>
        <authorList>
            <person name="Bartsch S."/>
            <person name="Wittmer A."/>
            <person name="Schulz A.-K."/>
            <person name="Neumann-Schaal M."/>
            <person name="Wolf J."/>
            <person name="Gronow S."/>
            <person name="Tennert C."/>
            <person name="Haecker G."/>
            <person name="Cieplik F."/>
            <person name="Al-Ahmad A."/>
        </authorList>
    </citation>
    <scope>NUCLEOTIDE SEQUENCE [LARGE SCALE GENOMIC DNA]</scope>
    <source>
        <strain evidence="2">Wk13</strain>
    </source>
</reference>
<dbReference type="EMBL" id="JBEUWX010000002">
    <property type="protein sequence ID" value="MFA9949250.1"/>
    <property type="molecule type" value="Genomic_DNA"/>
</dbReference>
<name>A0ABV4UDF6_9RHOO</name>
<comment type="caution">
    <text evidence="1">The sequence shown here is derived from an EMBL/GenBank/DDBJ whole genome shotgun (WGS) entry which is preliminary data.</text>
</comment>
<sequence length="287" mass="32967">MKKLADLIADCRVRAARGKRAPLPEEARLPQWPDSIRAVPNAILRSSLFSSTGRGRRRYAEGEPLAALDGIEIYYTGQRLGQDDLDVWENLLHAVRSQSLGEQCRVTSYSLLKLIGLTDTGKNRAALQKRIERLVAAALTIRQGRYIYIGSLIRSSVKDEKTQEWVIELDPHLRPLFDEYQFTQVDWRIRRSLNGKPLAQWLHSFYSSHAAPFPFKVRTLHQLCGSEAVRMDHYRQDLRKALLAVKEACAAHGKWFRYEVCDDLVYVERQASGSQRRHLIKKKAKLT</sequence>
<dbReference type="RefSeq" id="WP_418890395.1">
    <property type="nucleotide sequence ID" value="NZ_JBEUWX010000002.1"/>
</dbReference>
<organism evidence="1 2">
    <name type="scientific">Dentiradicibacter hellwigii</name>
    <dbReference type="NCBI Taxonomy" id="3149053"/>
    <lineage>
        <taxon>Bacteria</taxon>
        <taxon>Pseudomonadati</taxon>
        <taxon>Pseudomonadota</taxon>
        <taxon>Betaproteobacteria</taxon>
        <taxon>Rhodocyclales</taxon>
        <taxon>Rhodocyclaceae</taxon>
        <taxon>Dentiradicibacter</taxon>
    </lineage>
</organism>
<keyword evidence="2" id="KW-1185">Reference proteome</keyword>
<evidence type="ECO:0000313" key="2">
    <source>
        <dbReference type="Proteomes" id="UP001574673"/>
    </source>
</evidence>
<evidence type="ECO:0000313" key="1">
    <source>
        <dbReference type="EMBL" id="MFA9949250.1"/>
    </source>
</evidence>